<keyword evidence="3" id="KW-1185">Reference proteome</keyword>
<dbReference type="Pfam" id="PF01841">
    <property type="entry name" value="Transglut_core"/>
    <property type="match status" value="1"/>
</dbReference>
<sequence length="324" mass="35199">MARPAPRRLPPRRIRAGTEMQLRIHHRTIYLYSRPVDLGPHRLMLRPRESPDMRLLSFAVSTSPPSLFGWSQDVYGNSVARALPMWTADSLMIDCEIRVDNLALANPTLNIAAEATSYPFRYTDTEWNDLGHLTQPLYADPHGELRAWAQAFVAAYPTGTLALLLDLNAGVADAVAYQSRHGDGTQTPLETLRRGWGSCRDFAVLMAEAARQLGFGARLVSGYLYLPDLDPGLDAGPADATMPATGATHAWIEIYLPGAGWVAFDPTHRSYGGANLIPVAVARGIADLPPVEGSFTGTTGDYIGMHVGVTVSAPAAQHGMIRRT</sequence>
<dbReference type="EMBL" id="CP041636">
    <property type="protein sequence ID" value="QDO99134.1"/>
    <property type="molecule type" value="Genomic_DNA"/>
</dbReference>
<feature type="domain" description="Transglutaminase-like" evidence="1">
    <location>
        <begin position="191"/>
        <end position="268"/>
    </location>
</feature>
<organism evidence="2 3">
    <name type="scientific">Ferrovibrio terrae</name>
    <dbReference type="NCBI Taxonomy" id="2594003"/>
    <lineage>
        <taxon>Bacteria</taxon>
        <taxon>Pseudomonadati</taxon>
        <taxon>Pseudomonadota</taxon>
        <taxon>Alphaproteobacteria</taxon>
        <taxon>Rhodospirillales</taxon>
        <taxon>Rhodospirillaceae</taxon>
        <taxon>Ferrovibrio</taxon>
    </lineage>
</organism>
<dbReference type="KEGG" id="fer:FNB15_18470"/>
<dbReference type="Proteomes" id="UP000317496">
    <property type="component" value="Chromosome"/>
</dbReference>
<name>A0A516H5R0_9PROT</name>
<dbReference type="Gene3D" id="3.10.620.30">
    <property type="match status" value="1"/>
</dbReference>
<dbReference type="InterPro" id="IPR013589">
    <property type="entry name" value="Bac_transglu_N"/>
</dbReference>
<dbReference type="SUPFAM" id="SSF54001">
    <property type="entry name" value="Cysteine proteinases"/>
    <property type="match status" value="1"/>
</dbReference>
<evidence type="ECO:0000313" key="2">
    <source>
        <dbReference type="EMBL" id="QDO99134.1"/>
    </source>
</evidence>
<accession>A0A516H5R0</accession>
<dbReference type="Pfam" id="PF08379">
    <property type="entry name" value="Bact_transglu_N"/>
    <property type="match status" value="1"/>
</dbReference>
<dbReference type="SMART" id="SM00460">
    <property type="entry name" value="TGc"/>
    <property type="match status" value="1"/>
</dbReference>
<dbReference type="PANTHER" id="PTHR33490:SF1">
    <property type="entry name" value="SLL1233 PROTEIN"/>
    <property type="match status" value="1"/>
</dbReference>
<evidence type="ECO:0000259" key="1">
    <source>
        <dbReference type="SMART" id="SM00460"/>
    </source>
</evidence>
<gene>
    <name evidence="2" type="ORF">FNB15_18470</name>
</gene>
<proteinExistence type="predicted"/>
<dbReference type="AlphaFoldDB" id="A0A516H5R0"/>
<dbReference type="InterPro" id="IPR038765">
    <property type="entry name" value="Papain-like_cys_pep_sf"/>
</dbReference>
<dbReference type="InterPro" id="IPR002931">
    <property type="entry name" value="Transglutaminase-like"/>
</dbReference>
<evidence type="ECO:0000313" key="3">
    <source>
        <dbReference type="Proteomes" id="UP000317496"/>
    </source>
</evidence>
<dbReference type="OrthoDB" id="9804023at2"/>
<dbReference type="PANTHER" id="PTHR33490">
    <property type="entry name" value="BLR5614 PROTEIN-RELATED"/>
    <property type="match status" value="1"/>
</dbReference>
<protein>
    <submittedName>
        <fullName evidence="2">Transglutaminase family protein</fullName>
    </submittedName>
</protein>
<reference evidence="2 3" key="1">
    <citation type="submission" date="2019-07" db="EMBL/GenBank/DDBJ databases">
        <title>Genome sequencing for Ferrovibrio sp. K5.</title>
        <authorList>
            <person name="Park S.-J."/>
        </authorList>
    </citation>
    <scope>NUCLEOTIDE SEQUENCE [LARGE SCALE GENOMIC DNA]</scope>
    <source>
        <strain evidence="2 3">K5</strain>
    </source>
</reference>